<feature type="domain" description="Carbohydrate kinase FGGY N-terminal" evidence="15">
    <location>
        <begin position="544"/>
        <end position="786"/>
    </location>
</feature>
<dbReference type="PROSITE" id="PS00445">
    <property type="entry name" value="FGGY_KINASES_2"/>
    <property type="match status" value="1"/>
</dbReference>
<dbReference type="InterPro" id="IPR005999">
    <property type="entry name" value="Glycerol_kin"/>
</dbReference>
<dbReference type="InterPro" id="IPR018485">
    <property type="entry name" value="FGGY_C"/>
</dbReference>
<dbReference type="InterPro" id="IPR043129">
    <property type="entry name" value="ATPase_NBD"/>
</dbReference>
<evidence type="ECO:0000256" key="11">
    <source>
        <dbReference type="ARBA" id="ARBA00071571"/>
    </source>
</evidence>
<feature type="compositionally biased region" description="Basic and acidic residues" evidence="13">
    <location>
        <begin position="376"/>
        <end position="390"/>
    </location>
</feature>
<evidence type="ECO:0000313" key="18">
    <source>
        <dbReference type="Proteomes" id="UP000271974"/>
    </source>
</evidence>
<organism evidence="17 18">
    <name type="scientific">Elysia chlorotica</name>
    <name type="common">Eastern emerald elysia</name>
    <name type="synonym">Sea slug</name>
    <dbReference type="NCBI Taxonomy" id="188477"/>
    <lineage>
        <taxon>Eukaryota</taxon>
        <taxon>Metazoa</taxon>
        <taxon>Spiralia</taxon>
        <taxon>Lophotrochozoa</taxon>
        <taxon>Mollusca</taxon>
        <taxon>Gastropoda</taxon>
        <taxon>Heterobranchia</taxon>
        <taxon>Euthyneura</taxon>
        <taxon>Panpulmonata</taxon>
        <taxon>Sacoglossa</taxon>
        <taxon>Placobranchoidea</taxon>
        <taxon>Plakobranchidae</taxon>
        <taxon>Elysia</taxon>
    </lineage>
</organism>
<dbReference type="InterPro" id="IPR042018">
    <property type="entry name" value="GK1-3_metazoan-type"/>
</dbReference>
<keyword evidence="4 12" id="KW-0808">Transferase</keyword>
<feature type="compositionally biased region" description="Basic and acidic residues" evidence="13">
    <location>
        <begin position="135"/>
        <end position="145"/>
    </location>
</feature>
<evidence type="ECO:0000256" key="13">
    <source>
        <dbReference type="SAM" id="MobiDB-lite"/>
    </source>
</evidence>
<dbReference type="PANTHER" id="PTHR10196:SF69">
    <property type="entry name" value="GLYCEROL KINASE"/>
    <property type="match status" value="1"/>
</dbReference>
<evidence type="ECO:0000256" key="7">
    <source>
        <dbReference type="ARBA" id="ARBA00022798"/>
    </source>
</evidence>
<evidence type="ECO:0000259" key="15">
    <source>
        <dbReference type="Pfam" id="PF00370"/>
    </source>
</evidence>
<dbReference type="Gene3D" id="3.30.420.40">
    <property type="match status" value="2"/>
</dbReference>
<keyword evidence="14" id="KW-1133">Transmembrane helix</keyword>
<dbReference type="GO" id="GO:0005524">
    <property type="term" value="F:ATP binding"/>
    <property type="evidence" value="ECO:0007669"/>
    <property type="project" value="UniProtKB-KW"/>
</dbReference>
<comment type="pathway">
    <text evidence="1">Polyol metabolism; glycerol degradation via glycerol kinase pathway; sn-glycerol 3-phosphate from glycerol: step 1/1.</text>
</comment>
<dbReference type="CDD" id="cd07792">
    <property type="entry name" value="ASKHA_NBD_FGGY_GK1-3-like"/>
    <property type="match status" value="1"/>
</dbReference>
<evidence type="ECO:0000256" key="14">
    <source>
        <dbReference type="SAM" id="Phobius"/>
    </source>
</evidence>
<feature type="transmembrane region" description="Helical" evidence="14">
    <location>
        <begin position="64"/>
        <end position="83"/>
    </location>
</feature>
<dbReference type="UniPathway" id="UPA00618">
    <property type="reaction ID" value="UER00672"/>
</dbReference>
<dbReference type="InterPro" id="IPR018484">
    <property type="entry name" value="FGGY_N"/>
</dbReference>
<comment type="similarity">
    <text evidence="2 12">Belongs to the FGGY kinase family.</text>
</comment>
<dbReference type="PANTHER" id="PTHR10196">
    <property type="entry name" value="SUGAR KINASE"/>
    <property type="match status" value="1"/>
</dbReference>
<dbReference type="NCBIfam" id="TIGR01311">
    <property type="entry name" value="glycerol_kin"/>
    <property type="match status" value="1"/>
</dbReference>
<keyword evidence="8" id="KW-0067">ATP-binding</keyword>
<dbReference type="Pfam" id="PF02782">
    <property type="entry name" value="FGGY_C"/>
    <property type="match status" value="1"/>
</dbReference>
<evidence type="ECO:0000256" key="3">
    <source>
        <dbReference type="ARBA" id="ARBA00012099"/>
    </source>
</evidence>
<evidence type="ECO:0000256" key="4">
    <source>
        <dbReference type="ARBA" id="ARBA00022679"/>
    </source>
</evidence>
<keyword evidence="18" id="KW-1185">Reference proteome</keyword>
<sequence length="1084" mass="118084">MSCKARHLTPRYDTKLCSSNCAGPSNSCRDGECLFGCDPGYRGKKCDEVTEVHPELVGDLINNHMFRTVASAVALFLITSLIMATVVLKIVTMVTLVLTLLCLTVVGSAAHVNVPELGESPWSNWAAWSDTTERGSDLARSRDGKTGQVPELGQSPWNNWAAWSDTTERGSDLARSRDGKTGQVPELGESPWSNWAAWSDTTERGSDLARSRDGKTGQVPELGQSPWSNWAAWSDTTEPGSDLARSRDGETGQVPELGESPWSNWAAWSDTTERGSDLARSRDGKTGQVPELGESPWSNWAAWSDTTERGSDLARSRDGKTGQVPELGQSPWSNWAAWSDTTERGSDLARSRDGKTGQVPELGESPWSNWAAWSDTTERGSDLARSRDGKTGQVSELGQSPWSNWAAWSDTTSQESVESMWSKWAAWSPCSETCSGGVRYRQRACTDQENTACQEPGLNFTVGEVVTNLNLKTLQISTIITSEANAIILPGRMPYAWKSDCKLLPTEVNVPVAVKANAIILPGRMPYAWKSDCKLLPTEVNVPVAIFNAKTSEVITYHQVELKQIFPKSGWVEEDPMEILETTKICIDKAVENLVGLGYKASDIKAVGITNQRETTIVWDKTTGKPLYNAIVWLDLRTASTVDELQKRTPGNDKDYLRSQCGLPLATYFSAVKLRWLLDNSENVRKAAEDGRCMFGTVDSWLVYNLTGGVKGGKHITDVTNASRTMLMSLCTLEWDESLCQFFDIPMSILPSIRSSSEVYGVLSSTSLRGTKISGILGDQQAALVGQLCFQVGQAKNTYGTGCFLLYNTGLKVVESKTGLLTTVAYKLGKEAPAVYALEGAIAIAGACVQWLRDNMGMISTSAEIEKLASAVESTSGCYFVPAFSGLFCPYWQSDARGIICGLTQYTNKNHIARAVLEAVCFQTRELLDAMNTDSGLELTSVKVDGGMTVNSLLMQIQADLLGIEVVRPSMTETTALGAAMAAGSAEGVDVWDLRELMSAAPKGSPSTPVATDIFYPSITSEEREERLAKWKMAVERSMHWDTTGKPLRVSKGLWNTLGPGLYAFGSFGMFLLASLVSGDGARR</sequence>
<gene>
    <name evidence="17" type="ORF">EGW08_014066</name>
</gene>
<dbReference type="GO" id="GO:0004370">
    <property type="term" value="F:glycerol kinase activity"/>
    <property type="evidence" value="ECO:0007669"/>
    <property type="project" value="UniProtKB-EC"/>
</dbReference>
<proteinExistence type="inferred from homology"/>
<feature type="compositionally biased region" description="Basic and acidic residues" evidence="13">
    <location>
        <begin position="166"/>
        <end position="180"/>
    </location>
</feature>
<dbReference type="GO" id="GO:0019563">
    <property type="term" value="P:glycerol catabolic process"/>
    <property type="evidence" value="ECO:0007669"/>
    <property type="project" value="UniProtKB-UniPathway"/>
</dbReference>
<dbReference type="AlphaFoldDB" id="A0A3S1BDF9"/>
<dbReference type="GO" id="GO:0005739">
    <property type="term" value="C:mitochondrion"/>
    <property type="evidence" value="ECO:0007669"/>
    <property type="project" value="TreeGrafter"/>
</dbReference>
<evidence type="ECO:0000256" key="2">
    <source>
        <dbReference type="ARBA" id="ARBA00009156"/>
    </source>
</evidence>
<name>A0A3S1BDF9_ELYCH</name>
<feature type="compositionally biased region" description="Basic and acidic residues" evidence="13">
    <location>
        <begin position="201"/>
        <end position="215"/>
    </location>
</feature>
<dbReference type="PROSITE" id="PS50092">
    <property type="entry name" value="TSP1"/>
    <property type="match status" value="1"/>
</dbReference>
<dbReference type="NCBIfam" id="NF000756">
    <property type="entry name" value="PRK00047.1"/>
    <property type="match status" value="1"/>
</dbReference>
<dbReference type="SMART" id="SM00209">
    <property type="entry name" value="TSP1"/>
    <property type="match status" value="1"/>
</dbReference>
<feature type="domain" description="Carbohydrate kinase FGGY C-terminal" evidence="16">
    <location>
        <begin position="796"/>
        <end position="986"/>
    </location>
</feature>
<keyword evidence="7" id="KW-0319">Glycerol metabolism</keyword>
<dbReference type="Pfam" id="PF00370">
    <property type="entry name" value="FGGY_N"/>
    <property type="match status" value="1"/>
</dbReference>
<evidence type="ECO:0000313" key="17">
    <source>
        <dbReference type="EMBL" id="RUS78178.1"/>
    </source>
</evidence>
<dbReference type="STRING" id="188477.A0A3S1BDF9"/>
<reference evidence="17 18" key="1">
    <citation type="submission" date="2019-01" db="EMBL/GenBank/DDBJ databases">
        <title>A draft genome assembly of the solar-powered sea slug Elysia chlorotica.</title>
        <authorList>
            <person name="Cai H."/>
            <person name="Li Q."/>
            <person name="Fang X."/>
            <person name="Li J."/>
            <person name="Curtis N.E."/>
            <person name="Altenburger A."/>
            <person name="Shibata T."/>
            <person name="Feng M."/>
            <person name="Maeda T."/>
            <person name="Schwartz J.A."/>
            <person name="Shigenobu S."/>
            <person name="Lundholm N."/>
            <person name="Nishiyama T."/>
            <person name="Yang H."/>
            <person name="Hasebe M."/>
            <person name="Li S."/>
            <person name="Pierce S.K."/>
            <person name="Wang J."/>
        </authorList>
    </citation>
    <scope>NUCLEOTIDE SEQUENCE [LARGE SCALE GENOMIC DNA]</scope>
    <source>
        <strain evidence="17">EC2010</strain>
        <tissue evidence="17">Whole organism of an adult</tissue>
    </source>
</reference>
<dbReference type="PROSITE" id="PS00933">
    <property type="entry name" value="FGGY_KINASES_1"/>
    <property type="match status" value="1"/>
</dbReference>
<dbReference type="SUPFAM" id="SSF82895">
    <property type="entry name" value="TSP-1 type 1 repeat"/>
    <property type="match status" value="1"/>
</dbReference>
<comment type="caution">
    <text evidence="17">The sequence shown here is derived from an EMBL/GenBank/DDBJ whole genome shotgun (WGS) entry which is preliminary data.</text>
</comment>
<dbReference type="EC" id="2.7.1.30" evidence="3"/>
<comment type="catalytic activity">
    <reaction evidence="10">
        <text>glycerol + ATP = sn-glycerol 3-phosphate + ADP + H(+)</text>
        <dbReference type="Rhea" id="RHEA:21644"/>
        <dbReference type="ChEBI" id="CHEBI:15378"/>
        <dbReference type="ChEBI" id="CHEBI:17754"/>
        <dbReference type="ChEBI" id="CHEBI:30616"/>
        <dbReference type="ChEBI" id="CHEBI:57597"/>
        <dbReference type="ChEBI" id="CHEBI:456216"/>
        <dbReference type="EC" id="2.7.1.30"/>
    </reaction>
</comment>
<feature type="compositionally biased region" description="Basic and acidic residues" evidence="13">
    <location>
        <begin position="341"/>
        <end position="355"/>
    </location>
</feature>
<evidence type="ECO:0000259" key="16">
    <source>
        <dbReference type="Pfam" id="PF02782"/>
    </source>
</evidence>
<evidence type="ECO:0000256" key="12">
    <source>
        <dbReference type="RuleBase" id="RU003733"/>
    </source>
</evidence>
<keyword evidence="6 12" id="KW-0418">Kinase</keyword>
<dbReference type="InterPro" id="IPR036383">
    <property type="entry name" value="TSP1_rpt_sf"/>
</dbReference>
<dbReference type="OrthoDB" id="5422795at2759"/>
<evidence type="ECO:0000256" key="6">
    <source>
        <dbReference type="ARBA" id="ARBA00022777"/>
    </source>
</evidence>
<dbReference type="GO" id="GO:0046167">
    <property type="term" value="P:glycerol-3-phosphate biosynthetic process"/>
    <property type="evidence" value="ECO:0007669"/>
    <property type="project" value="TreeGrafter"/>
</dbReference>
<accession>A0A3S1BDF9</accession>
<evidence type="ECO:0000256" key="10">
    <source>
        <dbReference type="ARBA" id="ARBA00052101"/>
    </source>
</evidence>
<feature type="transmembrane region" description="Helical" evidence="14">
    <location>
        <begin position="1061"/>
        <end position="1079"/>
    </location>
</feature>
<evidence type="ECO:0000256" key="9">
    <source>
        <dbReference type="ARBA" id="ARBA00043149"/>
    </source>
</evidence>
<dbReference type="FunFam" id="3.30.420.40:FF:000177">
    <property type="entry name" value="Glycerol kinase"/>
    <property type="match status" value="1"/>
</dbReference>
<dbReference type="EMBL" id="RQTK01000527">
    <property type="protein sequence ID" value="RUS78178.1"/>
    <property type="molecule type" value="Genomic_DNA"/>
</dbReference>
<dbReference type="GO" id="GO:0006641">
    <property type="term" value="P:triglyceride metabolic process"/>
    <property type="evidence" value="ECO:0007669"/>
    <property type="project" value="TreeGrafter"/>
</dbReference>
<dbReference type="InterPro" id="IPR018483">
    <property type="entry name" value="Carb_kinase_FGGY_CS"/>
</dbReference>
<keyword evidence="14" id="KW-0472">Membrane</keyword>
<protein>
    <recommendedName>
        <fullName evidence="11">Probable glycerol kinase</fullName>
        <ecNumber evidence="3">2.7.1.30</ecNumber>
    </recommendedName>
    <alternativeName>
        <fullName evidence="9">ATP:glycerol 3-phosphotransferase</fullName>
    </alternativeName>
</protein>
<dbReference type="Proteomes" id="UP000271974">
    <property type="component" value="Unassembled WGS sequence"/>
</dbReference>
<dbReference type="Gene3D" id="2.20.100.10">
    <property type="entry name" value="Thrombospondin type-1 (TSP1) repeat"/>
    <property type="match status" value="1"/>
</dbReference>
<dbReference type="FunFam" id="3.30.420.40:FF:000108">
    <property type="entry name" value="Glycerol kinase, glycosomal"/>
    <property type="match status" value="1"/>
</dbReference>
<evidence type="ECO:0000256" key="8">
    <source>
        <dbReference type="ARBA" id="ARBA00022840"/>
    </source>
</evidence>
<dbReference type="InterPro" id="IPR000884">
    <property type="entry name" value="TSP1_rpt"/>
</dbReference>
<evidence type="ECO:0000256" key="5">
    <source>
        <dbReference type="ARBA" id="ARBA00022741"/>
    </source>
</evidence>
<feature type="compositionally biased region" description="Basic and acidic residues" evidence="13">
    <location>
        <begin position="306"/>
        <end position="320"/>
    </location>
</feature>
<dbReference type="SUPFAM" id="SSF53067">
    <property type="entry name" value="Actin-like ATPase domain"/>
    <property type="match status" value="2"/>
</dbReference>
<evidence type="ECO:0000256" key="1">
    <source>
        <dbReference type="ARBA" id="ARBA00005190"/>
    </source>
</evidence>
<keyword evidence="14" id="KW-0812">Transmembrane</keyword>
<feature type="compositionally biased region" description="Basic and acidic residues" evidence="13">
    <location>
        <begin position="271"/>
        <end position="285"/>
    </location>
</feature>
<keyword evidence="5" id="KW-0547">Nucleotide-binding</keyword>
<feature type="region of interest" description="Disordered" evidence="13">
    <location>
        <begin position="135"/>
        <end position="404"/>
    </location>
</feature>
<feature type="compositionally biased region" description="Polar residues" evidence="13">
    <location>
        <begin position="392"/>
        <end position="403"/>
    </location>
</feature>
<dbReference type="Pfam" id="PF00090">
    <property type="entry name" value="TSP_1"/>
    <property type="match status" value="1"/>
</dbReference>